<keyword evidence="2" id="KW-1185">Reference proteome</keyword>
<dbReference type="EMBL" id="SPVH01000002">
    <property type="protein sequence ID" value="TFW13998.1"/>
    <property type="molecule type" value="Genomic_DNA"/>
</dbReference>
<comment type="caution">
    <text evidence="1">The sequence shown here is derived from an EMBL/GenBank/DDBJ whole genome shotgun (WGS) entry which is preliminary data.</text>
</comment>
<protein>
    <submittedName>
        <fullName evidence="1">Uncharacterized protein</fullName>
    </submittedName>
</protein>
<organism evidence="1 2">
    <name type="scientific">Brevundimonas intermedia</name>
    <dbReference type="NCBI Taxonomy" id="74315"/>
    <lineage>
        <taxon>Bacteria</taxon>
        <taxon>Pseudomonadati</taxon>
        <taxon>Pseudomonadota</taxon>
        <taxon>Alphaproteobacteria</taxon>
        <taxon>Caulobacterales</taxon>
        <taxon>Caulobacteraceae</taxon>
        <taxon>Brevundimonas</taxon>
    </lineage>
</organism>
<dbReference type="OrthoDB" id="8481994at2"/>
<sequence length="249" mass="27303">MTASQSEFLATLCSIEAINAFLVGVVRTASDARAGEPVILTFVGGEFVRSSGTTFDRHLTTLVDQGLLSIPKSRRKLAPFIEYYSTDFLSLSANPPGNYFVVPKQTVGPDAGQPLRHAEVTTLRFHRAVWAAFIRPLDGKRRFLNLDQIGFTDADAPPSSGSWKEINPDFVLGVSADTTIDDADLQHRIEAWASKEGVQVSKLLRTSAPTRTSSDRLTQLLDLIDLLPPEIAMDWSIPASVLKHLRAAR</sequence>
<name>A0A4Y9S3B4_9CAUL</name>
<reference evidence="1 2" key="1">
    <citation type="submission" date="2019-03" db="EMBL/GenBank/DDBJ databases">
        <title>Draft genome of Brevundimonas sp. a heavy metal resistant soil bacteria.</title>
        <authorList>
            <person name="Soto J."/>
        </authorList>
    </citation>
    <scope>NUCLEOTIDE SEQUENCE [LARGE SCALE GENOMIC DNA]</scope>
    <source>
        <strain evidence="1 2">B-10</strain>
    </source>
</reference>
<dbReference type="RefSeq" id="WP_135193390.1">
    <property type="nucleotide sequence ID" value="NZ_SPVH01000002.1"/>
</dbReference>
<proteinExistence type="predicted"/>
<dbReference type="Proteomes" id="UP000298216">
    <property type="component" value="Unassembled WGS sequence"/>
</dbReference>
<gene>
    <name evidence="1" type="ORF">EGY25_01960</name>
</gene>
<accession>A0A4Y9S3B4</accession>
<evidence type="ECO:0000313" key="1">
    <source>
        <dbReference type="EMBL" id="TFW13998.1"/>
    </source>
</evidence>
<evidence type="ECO:0000313" key="2">
    <source>
        <dbReference type="Proteomes" id="UP000298216"/>
    </source>
</evidence>
<dbReference type="AlphaFoldDB" id="A0A4Y9S3B4"/>